<dbReference type="VEuPathDB" id="TriTrypDB:TRSC58_06396"/>
<protein>
    <submittedName>
        <fullName evidence="2">Uncharacterized protein</fullName>
    </submittedName>
</protein>
<proteinExistence type="predicted"/>
<reference evidence="2 3" key="1">
    <citation type="submission" date="2013-07" db="EMBL/GenBank/DDBJ databases">
        <authorList>
            <person name="Stoco P.H."/>
            <person name="Wagner G."/>
            <person name="Gerber A."/>
            <person name="Zaha A."/>
            <person name="Thompson C."/>
            <person name="Bartholomeu D.C."/>
            <person name="Luckemeyer D.D."/>
            <person name="Bahia D."/>
            <person name="Loreto E."/>
            <person name="Prestes E.B."/>
            <person name="Lima F.M."/>
            <person name="Rodrigues-Luiz G."/>
            <person name="Vallejo G.A."/>
            <person name="Filho J.F."/>
            <person name="Monteiro K.M."/>
            <person name="Tyler K.M."/>
            <person name="de Almeida L.G."/>
            <person name="Ortiz M.F."/>
            <person name="Siervo M.A."/>
            <person name="de Moraes M.H."/>
            <person name="Cunha O.L."/>
            <person name="Mendonca-Neto R."/>
            <person name="Silva R."/>
            <person name="Teixeira S.M."/>
            <person name="Murta S.M."/>
            <person name="Sincero T.C."/>
            <person name="Mendes T.A."/>
            <person name="Urmenyi T.P."/>
            <person name="Silva V.G."/>
            <person name="da Rocha W.D."/>
            <person name="Andersson B."/>
            <person name="Romanha A.J."/>
            <person name="Steindel M."/>
            <person name="de Vasconcelos A.T."/>
            <person name="Grisard E.C."/>
        </authorList>
    </citation>
    <scope>NUCLEOTIDE SEQUENCE [LARGE SCALE GENOMIC DNA]</scope>
    <source>
        <strain evidence="2 3">SC58</strain>
    </source>
</reference>
<feature type="region of interest" description="Disordered" evidence="1">
    <location>
        <begin position="373"/>
        <end position="412"/>
    </location>
</feature>
<organism evidence="2 3">
    <name type="scientific">Trypanosoma rangeli SC58</name>
    <dbReference type="NCBI Taxonomy" id="429131"/>
    <lineage>
        <taxon>Eukaryota</taxon>
        <taxon>Discoba</taxon>
        <taxon>Euglenozoa</taxon>
        <taxon>Kinetoplastea</taxon>
        <taxon>Metakinetoplastina</taxon>
        <taxon>Trypanosomatida</taxon>
        <taxon>Trypanosomatidae</taxon>
        <taxon>Trypanosoma</taxon>
        <taxon>Herpetosoma</taxon>
    </lineage>
</organism>
<accession>A0A061ITN6</accession>
<dbReference type="EMBL" id="AUPL01006396">
    <property type="protein sequence ID" value="ESL05939.1"/>
    <property type="molecule type" value="Genomic_DNA"/>
</dbReference>
<gene>
    <name evidence="2" type="ORF">TRSC58_06396</name>
</gene>
<evidence type="ECO:0000256" key="1">
    <source>
        <dbReference type="SAM" id="MobiDB-lite"/>
    </source>
</evidence>
<evidence type="ECO:0000313" key="3">
    <source>
        <dbReference type="Proteomes" id="UP000031737"/>
    </source>
</evidence>
<feature type="region of interest" description="Disordered" evidence="1">
    <location>
        <begin position="15"/>
        <end position="53"/>
    </location>
</feature>
<keyword evidence="3" id="KW-1185">Reference proteome</keyword>
<comment type="caution">
    <text evidence="2">The sequence shown here is derived from an EMBL/GenBank/DDBJ whole genome shotgun (WGS) entry which is preliminary data.</text>
</comment>
<dbReference type="Proteomes" id="UP000031737">
    <property type="component" value="Unassembled WGS sequence"/>
</dbReference>
<dbReference type="AlphaFoldDB" id="A0A061ITN6"/>
<evidence type="ECO:0000313" key="2">
    <source>
        <dbReference type="EMBL" id="ESL05939.1"/>
    </source>
</evidence>
<name>A0A061ITN6_TRYRA</name>
<dbReference type="OrthoDB" id="251862at2759"/>
<feature type="compositionally biased region" description="Basic and acidic residues" evidence="1">
    <location>
        <begin position="395"/>
        <end position="412"/>
    </location>
</feature>
<sequence>MEVSLWGVGDYSRRQKLRGRRKSVSAENTTSPRFPSASFRKKNGSTHSGTMWDGTQRFKMSSRTGGESTPRLLRVVSGRKSPNSTASDLHSHAGSVADLSMGSNTRSAQSALGSAETTRKLINAKAVLRKHLHQSLVSSSESIRTSSCRSAVHTARVEGDVVAARLPVNPLVQCDVHGENAVASQAHEGEFGDWIAEEECEYSKGDNVKRRKGNTFLRSEVSSSTLSSLSVSRIYRSSLRQREHLSADRVMICDLMDFSVEYTTSDDPPDHPSCRFNGRSSVQAPQNTGCPSLTGFISMGYASQLNGVYPFESALVRADGGIVNEEHKLYESGPEQDAACNTDTNAGWVGIGGGDGVGDEDWYARLRARLHVDEAEGKSETPCGTGGSCSDDERENEKDMSPVVARECKSPP</sequence>